<comment type="subcellular location">
    <subcellularLocation>
        <location evidence="1">Nucleus</location>
    </subcellularLocation>
</comment>
<keyword evidence="5 11" id="KW-0863">Zinc-finger</keyword>
<feature type="domain" description="C2H2-type" evidence="13">
    <location>
        <begin position="1143"/>
        <end position="1170"/>
    </location>
</feature>
<evidence type="ECO:0000256" key="6">
    <source>
        <dbReference type="ARBA" id="ARBA00022833"/>
    </source>
</evidence>
<feature type="compositionally biased region" description="Basic and acidic residues" evidence="12">
    <location>
        <begin position="722"/>
        <end position="731"/>
    </location>
</feature>
<evidence type="ECO:0000256" key="9">
    <source>
        <dbReference type="ARBA" id="ARBA00023163"/>
    </source>
</evidence>
<keyword evidence="10" id="KW-0539">Nucleus</keyword>
<sequence>MSRMKITKKDAISAKIKIQSKSHDKKNRVSKCMLEKHGLSLAGEVRIDTCRQSIVACAHLKDSEEGTLIESLHFSENSNNAVGTETSVIWSNEGILRQALMCFNYPHEEVKPSKNSIPTKLTSDHIHSKLSTPLFSESFDINTKLSHSPPKSHAPELNHLSTHTLSKSSPLISGGLSLENISLVSDSFSQDGRHTSLLHSLPHVSEIPRPGNILPTLLSASRSDSKTLPSSSCPSDVATTSSIITTIPFNSRPGSAPILSEIISPLQTTGGSPLKVILPATTLTGNGQPFLPSVSPREAAVTVVYSALSKDSLTSSLTNDLPITSGTNTIAITSNSLIISSSSSSVLTTSEINSSTSLDSSSFAVQSPAEILSQLSKAGVLPAMSSSQVSSVLSDLGPDNDLDLDGDSAHHELMSHQIHLSDSPDKVSSLAQAEDLELGHTVSSEDTLIVQHVMHMLNHQHEQALPPKPPDIDPTTHDILHNSSGLIDHSENTNPLPPIYKANSVSRDIPPNMRLVNTPMNELGSQEHRSLRQYVFIKEEHTEAILNSRNKSEIIEGNKCVDISNILCQHKESIQDQETMSESLSSKENKKRKRGVDALEQLDFTNFIEEVCTFKCKFCFFLSLKKEGVCLHLRQEHLAQMTGGRGELKRKLKCPGCPNVFFCIKSLRVHLSQDHQVGDAELKTIVETVVNGTNQVKVIKKKTKKKPRKDQDCESVDEVDGVEDKNNEKTQDASVDSQNKVPVIDIDRTASPLPLVSSASELPGIRIIDVRGSGMLAPSPELNPGTDESLSELPALELGMRAEMSVLDQVSKLTKVNSDVFMGSSRPESVGSLCGYTEEPGKIRVRNLNSESSVVNSMDERDSGHVAQLRGLQNDLGRDKDTPGKISDISDDEAREDGLVIDDDSFLHQKKLCSVDSSQYEDIKSERCNSKYEAGICNEHEKSQDIKKPVPITTVNNIQPAFVRKRGRPKGSKNSVVNGTKTEGAKSEKGLGYRCDVMGCAVRLHSHDKIEYHRRCHQEAVFQCPECSHSTFHWNSLSSHLWRGHAIDMELYSCNQCDYKTISHSKLVNVHSRIHGDERPFLCDICGKGFKNPKQLRNHKVTHSTKQKPVIAKGECDICGRTFGNQRMLRLHKDNVHSRLRPHLCNYCGYSASSRSTLKMHMRTHTGPQVDLLVVTFPKAMGADDDDLAYITKPGSHLARPFSKNVDFGPDHSPVSYLHLTWFPQGFNPTFNRLLRSWGTPLGGLESSLMFSCWMCSFRSVKKENYLAHVANHETGAIPNRRVTHSPQVSEAAPKKSAKESPVIIDLTSLHDVTSSSDSQEAFPDSNGVEEDGAENIELVYSSSSVVEELIQQAPSGVGKDGETFVVEMEPHSVIHLAQASSLLSSSNCQTLKSSASLDGMIMIPLSPEFEVEAEEITGDIRESQDLKFKSLPQEFKSLPQDLGFKVMDDT</sequence>
<evidence type="ECO:0000256" key="5">
    <source>
        <dbReference type="ARBA" id="ARBA00022771"/>
    </source>
</evidence>
<keyword evidence="3" id="KW-0479">Metal-binding</keyword>
<evidence type="ECO:0000259" key="13">
    <source>
        <dbReference type="PROSITE" id="PS50157"/>
    </source>
</evidence>
<protein>
    <recommendedName>
        <fullName evidence="13">C2H2-type domain-containing protein</fullName>
    </recommendedName>
</protein>
<evidence type="ECO:0000256" key="12">
    <source>
        <dbReference type="SAM" id="MobiDB-lite"/>
    </source>
</evidence>
<evidence type="ECO:0000256" key="7">
    <source>
        <dbReference type="ARBA" id="ARBA00023015"/>
    </source>
</evidence>
<gene>
    <name evidence="14" type="ORF">TSIB3V08_LOCUS1326</name>
</gene>
<dbReference type="FunFam" id="3.30.160.60:FF:001370">
    <property type="entry name" value="Zinc finger protein"/>
    <property type="match status" value="1"/>
</dbReference>
<evidence type="ECO:0000256" key="1">
    <source>
        <dbReference type="ARBA" id="ARBA00004123"/>
    </source>
</evidence>
<keyword evidence="6" id="KW-0862">Zinc</keyword>
<reference evidence="14" key="1">
    <citation type="submission" date="2020-11" db="EMBL/GenBank/DDBJ databases">
        <authorList>
            <person name="Tran Van P."/>
        </authorList>
    </citation>
    <scope>NUCLEOTIDE SEQUENCE</scope>
</reference>
<evidence type="ECO:0000313" key="14">
    <source>
        <dbReference type="EMBL" id="CAD7257051.1"/>
    </source>
</evidence>
<dbReference type="SUPFAM" id="SSF57667">
    <property type="entry name" value="beta-beta-alpha zinc fingers"/>
    <property type="match status" value="2"/>
</dbReference>
<dbReference type="GO" id="GO:0000981">
    <property type="term" value="F:DNA-binding transcription factor activity, RNA polymerase II-specific"/>
    <property type="evidence" value="ECO:0007669"/>
    <property type="project" value="TreeGrafter"/>
</dbReference>
<dbReference type="Pfam" id="PF00096">
    <property type="entry name" value="zf-C2H2"/>
    <property type="match status" value="2"/>
</dbReference>
<dbReference type="SMART" id="SM00355">
    <property type="entry name" value="ZnF_C2H2"/>
    <property type="match status" value="9"/>
</dbReference>
<dbReference type="PROSITE" id="PS50157">
    <property type="entry name" value="ZINC_FINGER_C2H2_2"/>
    <property type="match status" value="4"/>
</dbReference>
<dbReference type="GO" id="GO:0008270">
    <property type="term" value="F:zinc ion binding"/>
    <property type="evidence" value="ECO:0007669"/>
    <property type="project" value="UniProtKB-KW"/>
</dbReference>
<feature type="domain" description="C2H2-type" evidence="13">
    <location>
        <begin position="1052"/>
        <end position="1080"/>
    </location>
</feature>
<dbReference type="PANTHER" id="PTHR24379">
    <property type="entry name" value="KRAB AND ZINC FINGER DOMAIN-CONTAINING"/>
    <property type="match status" value="1"/>
</dbReference>
<dbReference type="PROSITE" id="PS00028">
    <property type="entry name" value="ZINC_FINGER_C2H2_1"/>
    <property type="match status" value="4"/>
</dbReference>
<evidence type="ECO:0000256" key="3">
    <source>
        <dbReference type="ARBA" id="ARBA00022723"/>
    </source>
</evidence>
<dbReference type="GO" id="GO:0005634">
    <property type="term" value="C:nucleus"/>
    <property type="evidence" value="ECO:0007669"/>
    <property type="project" value="UniProtKB-SubCell"/>
</dbReference>
<dbReference type="Gene3D" id="3.30.160.60">
    <property type="entry name" value="Classic Zinc Finger"/>
    <property type="match status" value="2"/>
</dbReference>
<dbReference type="InterPro" id="IPR013087">
    <property type="entry name" value="Znf_C2H2_type"/>
</dbReference>
<dbReference type="GO" id="GO:0000977">
    <property type="term" value="F:RNA polymerase II transcription regulatory region sequence-specific DNA binding"/>
    <property type="evidence" value="ECO:0007669"/>
    <property type="project" value="TreeGrafter"/>
</dbReference>
<proteinExistence type="inferred from homology"/>
<feature type="domain" description="C2H2-type" evidence="13">
    <location>
        <begin position="1081"/>
        <end position="1108"/>
    </location>
</feature>
<evidence type="ECO:0000256" key="8">
    <source>
        <dbReference type="ARBA" id="ARBA00023125"/>
    </source>
</evidence>
<dbReference type="InterPro" id="IPR036236">
    <property type="entry name" value="Znf_C2H2_sf"/>
</dbReference>
<evidence type="ECO:0000256" key="2">
    <source>
        <dbReference type="ARBA" id="ARBA00006991"/>
    </source>
</evidence>
<keyword evidence="7" id="KW-0805">Transcription regulation</keyword>
<dbReference type="FunFam" id="3.30.160.60:FF:000322">
    <property type="entry name" value="GDNF-inducible zinc finger protein 1"/>
    <property type="match status" value="1"/>
</dbReference>
<feature type="domain" description="C2H2-type" evidence="13">
    <location>
        <begin position="1114"/>
        <end position="1142"/>
    </location>
</feature>
<dbReference type="PANTHER" id="PTHR24379:SF127">
    <property type="entry name" value="BLOODY FINGERS-RELATED"/>
    <property type="match status" value="1"/>
</dbReference>
<keyword evidence="8" id="KW-0238">DNA-binding</keyword>
<keyword evidence="9" id="KW-0804">Transcription</keyword>
<keyword evidence="4" id="KW-0677">Repeat</keyword>
<evidence type="ECO:0000256" key="10">
    <source>
        <dbReference type="ARBA" id="ARBA00023242"/>
    </source>
</evidence>
<evidence type="ECO:0000256" key="4">
    <source>
        <dbReference type="ARBA" id="ARBA00022737"/>
    </source>
</evidence>
<organism evidence="14">
    <name type="scientific">Timema shepardi</name>
    <name type="common">Walking stick</name>
    <dbReference type="NCBI Taxonomy" id="629360"/>
    <lineage>
        <taxon>Eukaryota</taxon>
        <taxon>Metazoa</taxon>
        <taxon>Ecdysozoa</taxon>
        <taxon>Arthropoda</taxon>
        <taxon>Hexapoda</taxon>
        <taxon>Insecta</taxon>
        <taxon>Pterygota</taxon>
        <taxon>Neoptera</taxon>
        <taxon>Polyneoptera</taxon>
        <taxon>Phasmatodea</taxon>
        <taxon>Timematodea</taxon>
        <taxon>Timematoidea</taxon>
        <taxon>Timematidae</taxon>
        <taxon>Timema</taxon>
    </lineage>
</organism>
<comment type="similarity">
    <text evidence="2">Belongs to the krueppel C2H2-type zinc-finger protein family.</text>
</comment>
<accession>A0A7R9AMT1</accession>
<dbReference type="EMBL" id="OC000361">
    <property type="protein sequence ID" value="CAD7257051.1"/>
    <property type="molecule type" value="Genomic_DNA"/>
</dbReference>
<feature type="region of interest" description="Disordered" evidence="12">
    <location>
        <begin position="703"/>
        <end position="739"/>
    </location>
</feature>
<evidence type="ECO:0000256" key="11">
    <source>
        <dbReference type="PROSITE-ProRule" id="PRU00042"/>
    </source>
</evidence>
<name>A0A7R9AMT1_TIMSH</name>